<dbReference type="SUPFAM" id="SSF50621">
    <property type="entry name" value="Alanine racemase C-terminal domain-like"/>
    <property type="match status" value="1"/>
</dbReference>
<dbReference type="CDD" id="cd00430">
    <property type="entry name" value="PLPDE_III_AR"/>
    <property type="match status" value="1"/>
</dbReference>
<comment type="pathway">
    <text evidence="4">Amino-acid biosynthesis; D-alanine biosynthesis; D-alanine from L-alanine: step 1/1.</text>
</comment>
<evidence type="ECO:0000256" key="6">
    <source>
        <dbReference type="PIRSR" id="PIRSR600821-52"/>
    </source>
</evidence>
<keyword evidence="9" id="KW-1185">Reference proteome</keyword>
<dbReference type="SUPFAM" id="SSF51419">
    <property type="entry name" value="PLP-binding barrel"/>
    <property type="match status" value="1"/>
</dbReference>
<evidence type="ECO:0000256" key="5">
    <source>
        <dbReference type="PIRSR" id="PIRSR600821-50"/>
    </source>
</evidence>
<dbReference type="GO" id="GO:0008784">
    <property type="term" value="F:alanine racemase activity"/>
    <property type="evidence" value="ECO:0007669"/>
    <property type="project" value="UniProtKB-UniRule"/>
</dbReference>
<dbReference type="EMBL" id="NXLZ01000006">
    <property type="protein sequence ID" value="TKX30979.1"/>
    <property type="molecule type" value="Genomic_DNA"/>
</dbReference>
<dbReference type="NCBIfam" id="NF000791">
    <property type="entry name" value="PRK00053.2-2"/>
    <property type="match status" value="1"/>
</dbReference>
<dbReference type="HAMAP" id="MF_01201">
    <property type="entry name" value="Ala_racemase"/>
    <property type="match status" value="1"/>
</dbReference>
<dbReference type="GO" id="GO:0005829">
    <property type="term" value="C:cytosol"/>
    <property type="evidence" value="ECO:0007669"/>
    <property type="project" value="TreeGrafter"/>
</dbReference>
<keyword evidence="2 4" id="KW-0663">Pyridoxal phosphate</keyword>
<feature type="binding site" evidence="4 6">
    <location>
        <position position="118"/>
    </location>
    <ligand>
        <name>substrate</name>
    </ligand>
</feature>
<feature type="active site" description="Proton acceptor; specific for L-alanine" evidence="4">
    <location>
        <position position="238"/>
    </location>
</feature>
<dbReference type="InterPro" id="IPR001608">
    <property type="entry name" value="Ala_racemase_N"/>
</dbReference>
<reference evidence="8 9" key="1">
    <citation type="submission" date="2018-05" db="EMBL/GenBank/DDBJ databases">
        <title>Novel Campyloabacter and Helicobacter Species and Strains.</title>
        <authorList>
            <person name="Mannion A.J."/>
            <person name="Shen Z."/>
            <person name="Fox J.G."/>
        </authorList>
    </citation>
    <scope>NUCLEOTIDE SEQUENCE [LARGE SCALE GENOMIC DNA]</scope>
    <source>
        <strain evidence="9">MIT17-664</strain>
    </source>
</reference>
<proteinExistence type="inferred from homology"/>
<evidence type="ECO:0000313" key="9">
    <source>
        <dbReference type="Proteomes" id="UP000308838"/>
    </source>
</evidence>
<dbReference type="InterPro" id="IPR020622">
    <property type="entry name" value="Ala_racemase_pyridoxalP-BS"/>
</dbReference>
<gene>
    <name evidence="8" type="ORF">CQA69_04590</name>
</gene>
<dbReference type="PANTHER" id="PTHR30511">
    <property type="entry name" value="ALANINE RACEMASE"/>
    <property type="match status" value="1"/>
</dbReference>
<evidence type="ECO:0000313" key="8">
    <source>
        <dbReference type="EMBL" id="TKX30979.1"/>
    </source>
</evidence>
<evidence type="ECO:0000256" key="3">
    <source>
        <dbReference type="ARBA" id="ARBA00023235"/>
    </source>
</evidence>
<comment type="catalytic activity">
    <reaction evidence="4">
        <text>L-alanine = D-alanine</text>
        <dbReference type="Rhea" id="RHEA:20249"/>
        <dbReference type="ChEBI" id="CHEBI:57416"/>
        <dbReference type="ChEBI" id="CHEBI:57972"/>
        <dbReference type="EC" id="5.1.1.1"/>
    </reaction>
</comment>
<feature type="binding site" evidence="4 6">
    <location>
        <position position="284"/>
    </location>
    <ligand>
        <name>substrate</name>
    </ligand>
</feature>
<dbReference type="PRINTS" id="PR00992">
    <property type="entry name" value="ALARACEMASE"/>
</dbReference>
<dbReference type="InterPro" id="IPR011079">
    <property type="entry name" value="Ala_racemase_C"/>
</dbReference>
<evidence type="ECO:0000256" key="2">
    <source>
        <dbReference type="ARBA" id="ARBA00022898"/>
    </source>
</evidence>
<dbReference type="Pfam" id="PF00842">
    <property type="entry name" value="Ala_racemase_C"/>
    <property type="match status" value="1"/>
</dbReference>
<dbReference type="PROSITE" id="PS00395">
    <property type="entry name" value="ALANINE_RACEMASE"/>
    <property type="match status" value="1"/>
</dbReference>
<dbReference type="InterPro" id="IPR009006">
    <property type="entry name" value="Ala_racemase/Decarboxylase_C"/>
</dbReference>
<protein>
    <recommendedName>
        <fullName evidence="4">Alanine racemase</fullName>
        <ecNumber evidence="4">5.1.1.1</ecNumber>
    </recommendedName>
</protein>
<dbReference type="Gene3D" id="3.20.20.10">
    <property type="entry name" value="Alanine racemase"/>
    <property type="match status" value="1"/>
</dbReference>
<dbReference type="PANTHER" id="PTHR30511:SF0">
    <property type="entry name" value="ALANINE RACEMASE, CATABOLIC-RELATED"/>
    <property type="match status" value="1"/>
</dbReference>
<dbReference type="SMART" id="SM01005">
    <property type="entry name" value="Ala_racemase_C"/>
    <property type="match status" value="1"/>
</dbReference>
<dbReference type="Pfam" id="PF01168">
    <property type="entry name" value="Ala_racemase_N"/>
    <property type="match status" value="1"/>
</dbReference>
<comment type="similarity">
    <text evidence="4">Belongs to the alanine racemase family.</text>
</comment>
<feature type="active site" description="Proton acceptor; specific for D-alanine" evidence="4">
    <location>
        <position position="33"/>
    </location>
</feature>
<dbReference type="NCBIfam" id="TIGR00492">
    <property type="entry name" value="alr"/>
    <property type="match status" value="1"/>
</dbReference>
<comment type="cofactor">
    <cofactor evidence="1 4 5">
        <name>pyridoxal 5'-phosphate</name>
        <dbReference type="ChEBI" id="CHEBI:597326"/>
    </cofactor>
</comment>
<dbReference type="OrthoDB" id="9813814at2"/>
<sequence>MSVIKINQKAYENNLKNIIKKVGNSSKIISVFKDNAYGHGAKILAPIAKSLGINFVAVKNEKEAYNLENFFENILILSHRPHGNENPKFIYTINEISKIQEYKIGTKIHLKIDTGMHRNGVYMENIEDAFLKIDKAKLNLEGIFTHFSSADEMDASFFVQREKFFQAKSLTQKRYENLIYHSYNSSALFRNQEIPQDEFFRIGIAQFGYGDKNLEKVLSLYAHKLSERILKSGQSVGYGRSFSTEKNLKIATYDLGYADGLFRYNGQGGLFLANNKKILGKISMDSFSCEDCGDEVCVFNDAEIWADFFNTISYEILVKLHPDIPRVLI</sequence>
<comment type="caution">
    <text evidence="8">The sequence shown here is derived from an EMBL/GenBank/DDBJ whole genome shotgun (WGS) entry which is preliminary data.</text>
</comment>
<evidence type="ECO:0000259" key="7">
    <source>
        <dbReference type="SMART" id="SM01005"/>
    </source>
</evidence>
<dbReference type="RefSeq" id="WP_137620624.1">
    <property type="nucleotide sequence ID" value="NZ_NXLZ01000006.1"/>
</dbReference>
<feature type="modified residue" description="N6-(pyridoxal phosphate)lysine" evidence="4 5">
    <location>
        <position position="33"/>
    </location>
</feature>
<feature type="domain" description="Alanine racemase C-terminal" evidence="7">
    <location>
        <begin position="217"/>
        <end position="329"/>
    </location>
</feature>
<dbReference type="Gene3D" id="2.40.37.10">
    <property type="entry name" value="Lyase, Ornithine Decarboxylase, Chain A, domain 1"/>
    <property type="match status" value="1"/>
</dbReference>
<dbReference type="InterPro" id="IPR000821">
    <property type="entry name" value="Ala_racemase"/>
</dbReference>
<comment type="function">
    <text evidence="4">Catalyzes the interconversion of L-alanine and D-alanine. May also act on other amino acids.</text>
</comment>
<accession>A0A4U7BHR3</accession>
<keyword evidence="3 4" id="KW-0413">Isomerase</keyword>
<dbReference type="AlphaFoldDB" id="A0A4U7BHR3"/>
<dbReference type="UniPathway" id="UPA00042">
    <property type="reaction ID" value="UER00497"/>
</dbReference>
<dbReference type="Proteomes" id="UP000308838">
    <property type="component" value="Unassembled WGS sequence"/>
</dbReference>
<evidence type="ECO:0000256" key="4">
    <source>
        <dbReference type="HAMAP-Rule" id="MF_01201"/>
    </source>
</evidence>
<evidence type="ECO:0000256" key="1">
    <source>
        <dbReference type="ARBA" id="ARBA00001933"/>
    </source>
</evidence>
<name>A0A4U7BHR3_9BACT</name>
<organism evidence="8 9">
    <name type="scientific">Campylobacter estrildidarum</name>
    <dbReference type="NCBI Taxonomy" id="2510189"/>
    <lineage>
        <taxon>Bacteria</taxon>
        <taxon>Pseudomonadati</taxon>
        <taxon>Campylobacterota</taxon>
        <taxon>Epsilonproteobacteria</taxon>
        <taxon>Campylobacterales</taxon>
        <taxon>Campylobacteraceae</taxon>
        <taxon>Campylobacter</taxon>
    </lineage>
</organism>
<dbReference type="GO" id="GO:0030632">
    <property type="term" value="P:D-alanine biosynthetic process"/>
    <property type="evidence" value="ECO:0007669"/>
    <property type="project" value="UniProtKB-UniRule"/>
</dbReference>
<dbReference type="EC" id="5.1.1.1" evidence="4"/>
<dbReference type="InterPro" id="IPR029066">
    <property type="entry name" value="PLP-binding_barrel"/>
</dbReference>
<dbReference type="GO" id="GO:0030170">
    <property type="term" value="F:pyridoxal phosphate binding"/>
    <property type="evidence" value="ECO:0007669"/>
    <property type="project" value="UniProtKB-UniRule"/>
</dbReference>